<reference evidence="2 3" key="1">
    <citation type="journal article" date="2011" name="Stand. Genomic Sci.">
        <title>Complete genome of the onion pathogen Enterobacter cloacae EcWSU1.</title>
        <authorList>
            <person name="Humann J.L."/>
            <person name="Wildung M."/>
            <person name="Cheng C.H."/>
            <person name="Lee T."/>
            <person name="Stewart J.E."/>
            <person name="Drew J.C."/>
            <person name="Triplett E.W."/>
            <person name="Main D."/>
            <person name="Schroeder B.K."/>
        </authorList>
    </citation>
    <scope>NUCLEOTIDE SEQUENCE [LARGE SCALE GENOMIC DNA]</scope>
    <source>
        <strain evidence="2 3">EcWSU1</strain>
    </source>
</reference>
<evidence type="ECO:0000313" key="2">
    <source>
        <dbReference type="EMBL" id="AEW74094.1"/>
    </source>
</evidence>
<accession>G8LFB0</accession>
<dbReference type="InterPro" id="IPR011990">
    <property type="entry name" value="TPR-like_helical_dom_sf"/>
</dbReference>
<gene>
    <name evidence="2" type="ORF">EcWSU1_02661</name>
</gene>
<dbReference type="EMBL" id="CP002886">
    <property type="protein sequence ID" value="AEW74094.1"/>
    <property type="molecule type" value="Genomic_DNA"/>
</dbReference>
<name>G8LFB0_9ENTR</name>
<feature type="repeat" description="TPR" evidence="1">
    <location>
        <begin position="21"/>
        <end position="54"/>
    </location>
</feature>
<evidence type="ECO:0000313" key="3">
    <source>
        <dbReference type="Proteomes" id="UP000007838"/>
    </source>
</evidence>
<protein>
    <submittedName>
        <fullName evidence="2">Uncharacterized protein</fullName>
    </submittedName>
</protein>
<keyword evidence="1" id="KW-0802">TPR repeat</keyword>
<organism evidence="2 3">
    <name type="scientific">Enterobacter ludwigii</name>
    <dbReference type="NCBI Taxonomy" id="299767"/>
    <lineage>
        <taxon>Bacteria</taxon>
        <taxon>Pseudomonadati</taxon>
        <taxon>Pseudomonadota</taxon>
        <taxon>Gammaproteobacteria</taxon>
        <taxon>Enterobacterales</taxon>
        <taxon>Enterobacteriaceae</taxon>
        <taxon>Enterobacter</taxon>
        <taxon>Enterobacter cloacae complex</taxon>
    </lineage>
</organism>
<dbReference type="Gene3D" id="1.25.40.10">
    <property type="entry name" value="Tetratricopeptide repeat domain"/>
    <property type="match status" value="1"/>
</dbReference>
<dbReference type="PROSITE" id="PS50005">
    <property type="entry name" value="TPR"/>
    <property type="match status" value="2"/>
</dbReference>
<dbReference type="HOGENOM" id="CLU_123393_1_0_6"/>
<dbReference type="KEGG" id="eec:EcWSU1_02661"/>
<dbReference type="Proteomes" id="UP000007838">
    <property type="component" value="Chromosome"/>
</dbReference>
<sequence length="149" mass="17942">MRFTINKHMKIGYDKFDEKRVTSFIEKGNEFHDDKKYTEALEQYHKAWQALPEPKLEWEIANWICACIYSAYFDLADYAEAKKWGETTLRTCGSDIDTAPLIDLGMVCYELNQFEEAYKYFNDAYNYGKERAFQDRPRKYLEFFLRKRT</sequence>
<proteinExistence type="predicted"/>
<dbReference type="AlphaFoldDB" id="G8LFB0"/>
<dbReference type="InterPro" id="IPR019734">
    <property type="entry name" value="TPR_rpt"/>
</dbReference>
<dbReference type="eggNOG" id="COG1729">
    <property type="taxonomic scope" value="Bacteria"/>
</dbReference>
<dbReference type="SUPFAM" id="SSF48452">
    <property type="entry name" value="TPR-like"/>
    <property type="match status" value="1"/>
</dbReference>
<evidence type="ECO:0000256" key="1">
    <source>
        <dbReference type="PROSITE-ProRule" id="PRU00339"/>
    </source>
</evidence>
<feature type="repeat" description="TPR" evidence="1">
    <location>
        <begin position="98"/>
        <end position="131"/>
    </location>
</feature>